<organism evidence="2 3">
    <name type="scientific">Microtetraspora glauca</name>
    <dbReference type="NCBI Taxonomy" id="1996"/>
    <lineage>
        <taxon>Bacteria</taxon>
        <taxon>Bacillati</taxon>
        <taxon>Actinomycetota</taxon>
        <taxon>Actinomycetes</taxon>
        <taxon>Streptosporangiales</taxon>
        <taxon>Streptosporangiaceae</taxon>
        <taxon>Microtetraspora</taxon>
    </lineage>
</organism>
<evidence type="ECO:0000313" key="3">
    <source>
        <dbReference type="Proteomes" id="UP001551675"/>
    </source>
</evidence>
<reference evidence="2 3" key="1">
    <citation type="submission" date="2024-06" db="EMBL/GenBank/DDBJ databases">
        <title>The Natural Products Discovery Center: Release of the First 8490 Sequenced Strains for Exploring Actinobacteria Biosynthetic Diversity.</title>
        <authorList>
            <person name="Kalkreuter E."/>
            <person name="Kautsar S.A."/>
            <person name="Yang D."/>
            <person name="Bader C.D."/>
            <person name="Teijaro C.N."/>
            <person name="Fluegel L."/>
            <person name="Davis C.M."/>
            <person name="Simpson J.R."/>
            <person name="Lauterbach L."/>
            <person name="Steele A.D."/>
            <person name="Gui C."/>
            <person name="Meng S."/>
            <person name="Li G."/>
            <person name="Viehrig K."/>
            <person name="Ye F."/>
            <person name="Su P."/>
            <person name="Kiefer A.F."/>
            <person name="Nichols A."/>
            <person name="Cepeda A.J."/>
            <person name="Yan W."/>
            <person name="Fan B."/>
            <person name="Jiang Y."/>
            <person name="Adhikari A."/>
            <person name="Zheng C.-J."/>
            <person name="Schuster L."/>
            <person name="Cowan T.M."/>
            <person name="Smanski M.J."/>
            <person name="Chevrette M.G."/>
            <person name="De Carvalho L.P.S."/>
            <person name="Shen B."/>
        </authorList>
    </citation>
    <scope>NUCLEOTIDE SEQUENCE [LARGE SCALE GENOMIC DNA]</scope>
    <source>
        <strain evidence="2 3">NPDC050100</strain>
    </source>
</reference>
<keyword evidence="3" id="KW-1185">Reference proteome</keyword>
<gene>
    <name evidence="2" type="ORF">AB0I59_40835</name>
</gene>
<dbReference type="EMBL" id="JBFALK010000039">
    <property type="protein sequence ID" value="MEV0974974.1"/>
    <property type="molecule type" value="Genomic_DNA"/>
</dbReference>
<dbReference type="RefSeq" id="WP_358142186.1">
    <property type="nucleotide sequence ID" value="NZ_JBFALK010000039.1"/>
</dbReference>
<accession>A0ABV3GTM1</accession>
<feature type="domain" description="TIR" evidence="1">
    <location>
        <begin position="1"/>
        <end position="147"/>
    </location>
</feature>
<dbReference type="Gene3D" id="3.40.50.10140">
    <property type="entry name" value="Toll/interleukin-1 receptor homology (TIR) domain"/>
    <property type="match status" value="1"/>
</dbReference>
<dbReference type="InterPro" id="IPR000157">
    <property type="entry name" value="TIR_dom"/>
</dbReference>
<dbReference type="PROSITE" id="PS50104">
    <property type="entry name" value="TIR"/>
    <property type="match status" value="1"/>
</dbReference>
<dbReference type="SUPFAM" id="SSF52200">
    <property type="entry name" value="Toll/Interleukin receptor TIR domain"/>
    <property type="match status" value="1"/>
</dbReference>
<protein>
    <submittedName>
        <fullName evidence="2">Toll/interleukin-1 receptor domain-containing protein</fullName>
    </submittedName>
</protein>
<dbReference type="Pfam" id="PF13676">
    <property type="entry name" value="TIR_2"/>
    <property type="match status" value="1"/>
</dbReference>
<comment type="caution">
    <text evidence="2">The sequence shown here is derived from an EMBL/GenBank/DDBJ whole genome shotgun (WGS) entry which is preliminary data.</text>
</comment>
<dbReference type="Proteomes" id="UP001551675">
    <property type="component" value="Unassembled WGS sequence"/>
</dbReference>
<evidence type="ECO:0000313" key="2">
    <source>
        <dbReference type="EMBL" id="MEV0974974.1"/>
    </source>
</evidence>
<evidence type="ECO:0000259" key="1">
    <source>
        <dbReference type="PROSITE" id="PS50104"/>
    </source>
</evidence>
<keyword evidence="2" id="KW-0675">Receptor</keyword>
<proteinExistence type="predicted"/>
<name>A0ABV3GTM1_MICGL</name>
<sequence length="237" mass="25931">MPDVFVNYRTGDGDKTAVVIERELSHRFGEDAVFRASKSIKPGERYPEALLSNVRRSAVLLAVIGPDWTRFPALHDENDWVRREILEALACGIPVIPVLDGRGAERLRIADLPAELKRLADYQSVRLDLGDAKPDLDRIADRLTELVPTLRDRIAPESSATVNNQMGEVHGTAVQSRDITGDVGTVVKADHGQFNLGKGDQRNVHFSGPGATYVEGINNGGIRHRFGDSGTDGDDGR</sequence>
<dbReference type="InterPro" id="IPR035897">
    <property type="entry name" value="Toll_tir_struct_dom_sf"/>
</dbReference>